<feature type="region of interest" description="Disordered" evidence="2">
    <location>
        <begin position="1376"/>
        <end position="1396"/>
    </location>
</feature>
<dbReference type="OrthoDB" id="10004999at2759"/>
<feature type="region of interest" description="Disordered" evidence="2">
    <location>
        <begin position="1078"/>
        <end position="1103"/>
    </location>
</feature>
<evidence type="ECO:0000256" key="1">
    <source>
        <dbReference type="ARBA" id="ARBA00022658"/>
    </source>
</evidence>
<sequence>MTENVMRQAESVEDLLEASTPQLKVPSEDILQKGIALLTGGCDVSGRPLIMLPARHLSILTSQYLGAMVPFFKQILWKPSNGFAIVTDLTILKKDGVTGFISVLKDFENQHAGSISCLYLVQPKSKDSLKVMQKLLGIKQDKKKYNPPMFEVCVVKSLKELTMYISEDQLISDFGGTFPYNNDAWIVLQKVMEAFSGNTKDVMERIPAAEDRIQMLSEYDTPVSSSELPAALSELSEKYHTIMRELNIESSIDETSALLEKLKIPEDFPVFRDLKDSPFLEHSRNTAEKSHTDLVRARNNLQLLWKQAEDHMTSSIEKDDFEHDAEEMSTWIRDVGVPTLEIPADIGENTSRAELLMNHFNTGFYTTAQKVIQSAEELISRVDEKIIQGSSEIRDILIFSRKFQTMIDEFRTKLEGRRILYANVFQFYTLTEKVLSWYHCALNFLTQHFHNNPDLDPEQWNTNAQKFLKKYPSPRLKHLQKIKDSIVLIPSIQNRNQARLLVNRVNMLTSLFTDIDAMKTSDIENVLHWKHDIMAGFEDVNLSVEDVAPKHTSSGSLPSVAPKHHASGSVSARTSTPGSSSNTPPLRSLNSTPNSRQRHNRTPKLRSKENSECDSTDYPVGGTRHNENVPQKINTNAQEINAKHNNHQRSSRSPDRKSVERYIDLGLPDSKQSPPKHNIKTITGQQHPGILTDSMRVQRGSLKVKKKLPPKRKSKRDSQRNIFMPEMSYSPYDNPHFYPQGSNVATHSKPHEITMQERLDQIYTSELPEERKLNMMASIFETEFVDPVTEENIPDIQEHPVHDAITAGYPTRQHSKYGHILDPFAGVPQQERELYYDVLRRQKLEEEIQQQYYNNAAHVNNRLNLNPMHHVHQSNQYQKPITYNVHQYERKMKRSSRSAPHLMSQSQFYPGDHVLPHPASQSDPYLHQSMAKQNGRHFTQHAPGDFYSNTESSSTQDDFGVYGDDQDDTLYSGVDIHAWIAKQQNNLGSRSSVTYSQTSEDTEANFNVNDENLERIREGRPERIDHDVRVEHRRQEGANIKHVEETQDNVAQSLHRSAQLLQREEEARIECVETTNINQKNSPVKTPPRWEKGSSKESGLYTQSETCLSETSLQCDETTKSNDIHVLKSYDEPKSDGQLKTDSKLSPKDTPKPSNTSVFGAMSLDSRGAIDDQLKASPIKYRNKFKHNVDAPDNDESFEDDTHSEEQNGESDKQNDVNIVNKKDDEDTDTSKSIFAKTYSVTEQINNIVIGAKNSNTENEASIIKSDVDIQRTSITHDRLKIIPDRSNAVETSTTNASPINRECTNAHTNQEIELCFDGSMESKQKALESIEQQLTPHTSGTSASLGLQGMDDTQQFGHQHPAKLEFSHNSAFTQVKGTSSKPIPAVNPVSVSSPNGGPSVPLATTFNSRAPILSTSHVKTGSSVPVDTKTSTMDSIATDEFADFILDNLSSGTESDFDSDDLPDILMTEMDDNLSRRK</sequence>
<feature type="compositionally biased region" description="Basic and acidic residues" evidence="2">
    <location>
        <begin position="1126"/>
        <end position="1151"/>
    </location>
</feature>
<reference evidence="3" key="1">
    <citation type="submission" date="2022-03" db="EMBL/GenBank/DDBJ databases">
        <authorList>
            <person name="Martin C."/>
        </authorList>
    </citation>
    <scope>NUCLEOTIDE SEQUENCE</scope>
</reference>
<feature type="compositionally biased region" description="Basic and acidic residues" evidence="2">
    <location>
        <begin position="1200"/>
        <end position="1225"/>
    </location>
</feature>
<evidence type="ECO:0000256" key="2">
    <source>
        <dbReference type="SAM" id="MobiDB-lite"/>
    </source>
</evidence>
<feature type="compositionally biased region" description="Basic residues" evidence="2">
    <location>
        <begin position="596"/>
        <end position="605"/>
    </location>
</feature>
<organism evidence="3 4">
    <name type="scientific">Owenia fusiformis</name>
    <name type="common">Polychaete worm</name>
    <dbReference type="NCBI Taxonomy" id="6347"/>
    <lineage>
        <taxon>Eukaryota</taxon>
        <taxon>Metazoa</taxon>
        <taxon>Spiralia</taxon>
        <taxon>Lophotrochozoa</taxon>
        <taxon>Annelida</taxon>
        <taxon>Polychaeta</taxon>
        <taxon>Sedentaria</taxon>
        <taxon>Canalipalpata</taxon>
        <taxon>Sabellida</taxon>
        <taxon>Oweniida</taxon>
        <taxon>Oweniidae</taxon>
        <taxon>Owenia</taxon>
    </lineage>
</organism>
<dbReference type="PANTHER" id="PTHR22826">
    <property type="entry name" value="RHO GUANINE EXCHANGE FACTOR-RELATED"/>
    <property type="match status" value="1"/>
</dbReference>
<proteinExistence type="predicted"/>
<gene>
    <name evidence="3" type="ORF">OFUS_LOCUS12037</name>
</gene>
<comment type="caution">
    <text evidence="3">The sequence shown here is derived from an EMBL/GenBank/DDBJ whole genome shotgun (WGS) entry which is preliminary data.</text>
</comment>
<feature type="region of interest" description="Disordered" evidence="2">
    <location>
        <begin position="937"/>
        <end position="962"/>
    </location>
</feature>
<dbReference type="GO" id="GO:0005085">
    <property type="term" value="F:guanyl-nucleotide exchange factor activity"/>
    <property type="evidence" value="ECO:0007669"/>
    <property type="project" value="UniProtKB-KW"/>
</dbReference>
<dbReference type="GO" id="GO:0005737">
    <property type="term" value="C:cytoplasm"/>
    <property type="evidence" value="ECO:0007669"/>
    <property type="project" value="TreeGrafter"/>
</dbReference>
<name>A0A8J1TZW7_OWEFU</name>
<feature type="region of interest" description="Disordered" evidence="2">
    <location>
        <begin position="549"/>
        <end position="629"/>
    </location>
</feature>
<evidence type="ECO:0000313" key="3">
    <source>
        <dbReference type="EMBL" id="CAH1786072.1"/>
    </source>
</evidence>
<dbReference type="InterPro" id="IPR051336">
    <property type="entry name" value="RhoGEF_Guanine_NuclExch_SF"/>
</dbReference>
<protein>
    <submittedName>
        <fullName evidence="3">Uncharacterized protein</fullName>
    </submittedName>
</protein>
<dbReference type="PANTHER" id="PTHR22826:SF211">
    <property type="entry name" value="LD43457P"/>
    <property type="match status" value="1"/>
</dbReference>
<evidence type="ECO:0000313" key="4">
    <source>
        <dbReference type="Proteomes" id="UP000749559"/>
    </source>
</evidence>
<dbReference type="Proteomes" id="UP000749559">
    <property type="component" value="Unassembled WGS sequence"/>
</dbReference>
<feature type="compositionally biased region" description="Low complexity" evidence="2">
    <location>
        <begin position="1387"/>
        <end position="1396"/>
    </location>
</feature>
<feature type="region of interest" description="Disordered" evidence="2">
    <location>
        <begin position="1187"/>
        <end position="1230"/>
    </location>
</feature>
<feature type="region of interest" description="Disordered" evidence="2">
    <location>
        <begin position="1126"/>
        <end position="1164"/>
    </location>
</feature>
<keyword evidence="1" id="KW-0344">Guanine-nucleotide releasing factor</keyword>
<dbReference type="Gene3D" id="1.20.58.60">
    <property type="match status" value="1"/>
</dbReference>
<keyword evidence="4" id="KW-1185">Reference proteome</keyword>
<dbReference type="EMBL" id="CAIIXF020000006">
    <property type="protein sequence ID" value="CAH1786072.1"/>
    <property type="molecule type" value="Genomic_DNA"/>
</dbReference>
<accession>A0A8J1TZW7</accession>
<feature type="compositionally biased region" description="Low complexity" evidence="2">
    <location>
        <begin position="574"/>
        <end position="585"/>
    </location>
</feature>